<dbReference type="GO" id="GO:0016887">
    <property type="term" value="F:ATP hydrolysis activity"/>
    <property type="evidence" value="ECO:0007669"/>
    <property type="project" value="InterPro"/>
</dbReference>
<dbReference type="STRING" id="1121003.SAMN03080618_00646"/>
<sequence length="392" mass="44451">MSSLDGMMPFRTVREEYDHLEETGALRADAAQRAIVDALDALLGEISTKRLATKSSALGWLFGKRRKTHEPVKGIYLYGSVGRGKTMLMDLFFQRLPVKRKRRAHFNDFMADVHDRIQRHREAVKLGETKENDPIPPVARALAKEAWVLCFDEFTVTDIADAMVLSRLFSALFAEGVVLIATSNVAPRNLYRDGLNRQLFLPFIDILERNVAVMTLDGPTDYRREKLDQIPVYMSPLGPETDARMDQAWQTVLDGRSEHADTIALKGREISVPRANGTAARFSFADLCEKPHGARDYLAIASRFDTLFVDHIPVMGQERRNEAKRFILLVDTLYDQQMRLVASAAVAPEELYRGTVGTEAFEFERTASRLTEMQSRDWLERVRQRALSPSEG</sequence>
<dbReference type="PANTHER" id="PTHR12169:SF6">
    <property type="entry name" value="AFG1-LIKE ATPASE"/>
    <property type="match status" value="1"/>
</dbReference>
<dbReference type="EMBL" id="FORF01000003">
    <property type="protein sequence ID" value="SFI51286.1"/>
    <property type="molecule type" value="Genomic_DNA"/>
</dbReference>
<dbReference type="InterPro" id="IPR005654">
    <property type="entry name" value="ATPase_AFG1-like"/>
</dbReference>
<evidence type="ECO:0000313" key="4">
    <source>
        <dbReference type="Proteomes" id="UP000242763"/>
    </source>
</evidence>
<dbReference type="Proteomes" id="UP000242763">
    <property type="component" value="Unassembled WGS sequence"/>
</dbReference>
<dbReference type="InterPro" id="IPR027417">
    <property type="entry name" value="P-loop_NTPase"/>
</dbReference>
<keyword evidence="2" id="KW-0067">ATP-binding</keyword>
<accession>A0A1I3ITP9</accession>
<dbReference type="Gene3D" id="3.40.50.300">
    <property type="entry name" value="P-loop containing nucleotide triphosphate hydrolases"/>
    <property type="match status" value="1"/>
</dbReference>
<protein>
    <submittedName>
        <fullName evidence="3">Cell division protein ZapE</fullName>
    </submittedName>
</protein>
<evidence type="ECO:0000313" key="3">
    <source>
        <dbReference type="EMBL" id="SFI51286.1"/>
    </source>
</evidence>
<keyword evidence="3" id="KW-0132">Cell division</keyword>
<keyword evidence="4" id="KW-1185">Reference proteome</keyword>
<dbReference type="GO" id="GO:0005524">
    <property type="term" value="F:ATP binding"/>
    <property type="evidence" value="ECO:0007669"/>
    <property type="project" value="UniProtKB-KW"/>
</dbReference>
<dbReference type="AlphaFoldDB" id="A0A1I3ITP9"/>
<evidence type="ECO:0000256" key="1">
    <source>
        <dbReference type="ARBA" id="ARBA00022741"/>
    </source>
</evidence>
<reference evidence="4" key="1">
    <citation type="submission" date="2016-10" db="EMBL/GenBank/DDBJ databases">
        <authorList>
            <person name="Varghese N."/>
            <person name="Submissions S."/>
        </authorList>
    </citation>
    <scope>NUCLEOTIDE SEQUENCE [LARGE SCALE GENOMIC DNA]</scope>
    <source>
        <strain evidence="4">DSM 21857</strain>
    </source>
</reference>
<evidence type="ECO:0000256" key="2">
    <source>
        <dbReference type="ARBA" id="ARBA00022840"/>
    </source>
</evidence>
<keyword evidence="1" id="KW-0547">Nucleotide-binding</keyword>
<dbReference type="PANTHER" id="PTHR12169">
    <property type="entry name" value="ATPASE N2B"/>
    <property type="match status" value="1"/>
</dbReference>
<dbReference type="OrthoDB" id="9774491at2"/>
<dbReference type="GO" id="GO:0051301">
    <property type="term" value="P:cell division"/>
    <property type="evidence" value="ECO:0007669"/>
    <property type="project" value="UniProtKB-KW"/>
</dbReference>
<dbReference type="GO" id="GO:0005737">
    <property type="term" value="C:cytoplasm"/>
    <property type="evidence" value="ECO:0007669"/>
    <property type="project" value="TreeGrafter"/>
</dbReference>
<dbReference type="Pfam" id="PF03969">
    <property type="entry name" value="AFG1_ATPase"/>
    <property type="match status" value="1"/>
</dbReference>
<proteinExistence type="predicted"/>
<organism evidence="3 4">
    <name type="scientific">Aquamicrobium aerolatum DSM 21857</name>
    <dbReference type="NCBI Taxonomy" id="1121003"/>
    <lineage>
        <taxon>Bacteria</taxon>
        <taxon>Pseudomonadati</taxon>
        <taxon>Pseudomonadota</taxon>
        <taxon>Alphaproteobacteria</taxon>
        <taxon>Hyphomicrobiales</taxon>
        <taxon>Phyllobacteriaceae</taxon>
        <taxon>Aerobium</taxon>
    </lineage>
</organism>
<gene>
    <name evidence="3" type="ORF">SAMN03080618_00646</name>
</gene>
<dbReference type="RefSeq" id="WP_091518544.1">
    <property type="nucleotide sequence ID" value="NZ_FORF01000003.1"/>
</dbReference>
<dbReference type="SUPFAM" id="SSF52540">
    <property type="entry name" value="P-loop containing nucleoside triphosphate hydrolases"/>
    <property type="match status" value="1"/>
</dbReference>
<keyword evidence="3" id="KW-0131">Cell cycle</keyword>
<dbReference type="NCBIfam" id="NF040713">
    <property type="entry name" value="ZapE"/>
    <property type="match status" value="1"/>
</dbReference>
<name>A0A1I3ITP9_9HYPH</name>